<evidence type="ECO:0000313" key="3">
    <source>
        <dbReference type="Proteomes" id="UP001244207"/>
    </source>
</evidence>
<feature type="compositionally biased region" description="Polar residues" evidence="1">
    <location>
        <begin position="47"/>
        <end position="58"/>
    </location>
</feature>
<keyword evidence="3" id="KW-1185">Reference proteome</keyword>
<proteinExistence type="predicted"/>
<dbReference type="AlphaFoldDB" id="A0AAD8XGN2"/>
<evidence type="ECO:0000313" key="2">
    <source>
        <dbReference type="EMBL" id="KAK1726537.1"/>
    </source>
</evidence>
<evidence type="ECO:0000256" key="1">
    <source>
        <dbReference type="SAM" id="MobiDB-lite"/>
    </source>
</evidence>
<reference evidence="2" key="1">
    <citation type="submission" date="2021-12" db="EMBL/GenBank/DDBJ databases">
        <title>Comparative genomics, transcriptomics and evolutionary studies reveal genomic signatures of adaptation to plant cell wall in hemibiotrophic fungi.</title>
        <authorList>
            <consortium name="DOE Joint Genome Institute"/>
            <person name="Baroncelli R."/>
            <person name="Diaz J.F."/>
            <person name="Benocci T."/>
            <person name="Peng M."/>
            <person name="Battaglia E."/>
            <person name="Haridas S."/>
            <person name="Andreopoulos W."/>
            <person name="Labutti K."/>
            <person name="Pangilinan J."/>
            <person name="Floch G.L."/>
            <person name="Makela M.R."/>
            <person name="Henrissat B."/>
            <person name="Grigoriev I.V."/>
            <person name="Crouch J.A."/>
            <person name="De Vries R.P."/>
            <person name="Sukno S.A."/>
            <person name="Thon M.R."/>
        </authorList>
    </citation>
    <scope>NUCLEOTIDE SEQUENCE</scope>
    <source>
        <strain evidence="2">CBS 112980</strain>
    </source>
</reference>
<protein>
    <submittedName>
        <fullName evidence="2">Uncharacterized protein</fullName>
    </submittedName>
</protein>
<feature type="region of interest" description="Disordered" evidence="1">
    <location>
        <begin position="1"/>
        <end position="58"/>
    </location>
</feature>
<accession>A0AAD8XGN2</accession>
<comment type="caution">
    <text evidence="2">The sequence shown here is derived from an EMBL/GenBank/DDBJ whole genome shotgun (WGS) entry which is preliminary data.</text>
</comment>
<name>A0AAD8XGN2_GLOAC</name>
<dbReference type="GeneID" id="85391792"/>
<dbReference type="EMBL" id="JAHMHS010000031">
    <property type="protein sequence ID" value="KAK1726537.1"/>
    <property type="molecule type" value="Genomic_DNA"/>
</dbReference>
<organism evidence="2 3">
    <name type="scientific">Glomerella acutata</name>
    <name type="common">Colletotrichum acutatum</name>
    <dbReference type="NCBI Taxonomy" id="27357"/>
    <lineage>
        <taxon>Eukaryota</taxon>
        <taxon>Fungi</taxon>
        <taxon>Dikarya</taxon>
        <taxon>Ascomycota</taxon>
        <taxon>Pezizomycotina</taxon>
        <taxon>Sordariomycetes</taxon>
        <taxon>Hypocreomycetidae</taxon>
        <taxon>Glomerellales</taxon>
        <taxon>Glomerellaceae</taxon>
        <taxon>Colletotrichum</taxon>
        <taxon>Colletotrichum acutatum species complex</taxon>
    </lineage>
</organism>
<dbReference type="Proteomes" id="UP001244207">
    <property type="component" value="Unassembled WGS sequence"/>
</dbReference>
<dbReference type="RefSeq" id="XP_060366592.1">
    <property type="nucleotide sequence ID" value="XM_060507893.1"/>
</dbReference>
<sequence>MVTHRDTHTQPTPGRGGGWEGKAATNHRTTHPYTQLKPIGRNKESGESLSTGHIPTAV</sequence>
<gene>
    <name evidence="2" type="ORF">BDZ83DRAFT_615430</name>
</gene>